<organism evidence="4 5">
    <name type="scientific">Maioricimonas rarisocia</name>
    <dbReference type="NCBI Taxonomy" id="2528026"/>
    <lineage>
        <taxon>Bacteria</taxon>
        <taxon>Pseudomonadati</taxon>
        <taxon>Planctomycetota</taxon>
        <taxon>Planctomycetia</taxon>
        <taxon>Planctomycetales</taxon>
        <taxon>Planctomycetaceae</taxon>
        <taxon>Maioricimonas</taxon>
    </lineage>
</organism>
<feature type="coiled-coil region" evidence="1">
    <location>
        <begin position="401"/>
        <end position="435"/>
    </location>
</feature>
<dbReference type="GO" id="GO:0004622">
    <property type="term" value="F:phosphatidylcholine lysophospholipase activity"/>
    <property type="evidence" value="ECO:0007669"/>
    <property type="project" value="TreeGrafter"/>
</dbReference>
<dbReference type="OrthoDB" id="9794725at2"/>
<dbReference type="EMBL" id="CP036275">
    <property type="protein sequence ID" value="QDU41151.1"/>
    <property type="molecule type" value="Genomic_DNA"/>
</dbReference>
<name>A0A517ZFB2_9PLAN</name>
<dbReference type="AlphaFoldDB" id="A0A517ZFB2"/>
<dbReference type="InterPro" id="IPR036514">
    <property type="entry name" value="SGNH_hydro_sf"/>
</dbReference>
<keyword evidence="1" id="KW-0175">Coiled coil</keyword>
<feature type="signal peptide" evidence="2">
    <location>
        <begin position="1"/>
        <end position="23"/>
    </location>
</feature>
<evidence type="ECO:0000256" key="2">
    <source>
        <dbReference type="SAM" id="SignalP"/>
    </source>
</evidence>
<reference evidence="4 5" key="1">
    <citation type="submission" date="2019-02" db="EMBL/GenBank/DDBJ databases">
        <title>Deep-cultivation of Planctomycetes and their phenomic and genomic characterization uncovers novel biology.</title>
        <authorList>
            <person name="Wiegand S."/>
            <person name="Jogler M."/>
            <person name="Boedeker C."/>
            <person name="Pinto D."/>
            <person name="Vollmers J."/>
            <person name="Rivas-Marin E."/>
            <person name="Kohn T."/>
            <person name="Peeters S.H."/>
            <person name="Heuer A."/>
            <person name="Rast P."/>
            <person name="Oberbeckmann S."/>
            <person name="Bunk B."/>
            <person name="Jeske O."/>
            <person name="Meyerdierks A."/>
            <person name="Storesund J.E."/>
            <person name="Kallscheuer N."/>
            <person name="Luecker S."/>
            <person name="Lage O.M."/>
            <person name="Pohl T."/>
            <person name="Merkel B.J."/>
            <person name="Hornburger P."/>
            <person name="Mueller R.-W."/>
            <person name="Bruemmer F."/>
            <person name="Labrenz M."/>
            <person name="Spormann A.M."/>
            <person name="Op den Camp H."/>
            <person name="Overmann J."/>
            <person name="Amann R."/>
            <person name="Jetten M.S.M."/>
            <person name="Mascher T."/>
            <person name="Medema M.H."/>
            <person name="Devos D.P."/>
            <person name="Kaster A.-K."/>
            <person name="Ovreas L."/>
            <person name="Rohde M."/>
            <person name="Galperin M.Y."/>
            <person name="Jogler C."/>
        </authorList>
    </citation>
    <scope>NUCLEOTIDE SEQUENCE [LARGE SCALE GENOMIC DNA]</scope>
    <source>
        <strain evidence="4 5">Mal4</strain>
    </source>
</reference>
<dbReference type="CDD" id="cd01834">
    <property type="entry name" value="SGNH_hydrolase_like_2"/>
    <property type="match status" value="1"/>
</dbReference>
<evidence type="ECO:0000313" key="4">
    <source>
        <dbReference type="EMBL" id="QDU41151.1"/>
    </source>
</evidence>
<evidence type="ECO:0000256" key="1">
    <source>
        <dbReference type="SAM" id="Coils"/>
    </source>
</evidence>
<dbReference type="Proteomes" id="UP000320496">
    <property type="component" value="Chromosome"/>
</dbReference>
<keyword evidence="5" id="KW-1185">Reference proteome</keyword>
<dbReference type="SUPFAM" id="SSF52266">
    <property type="entry name" value="SGNH hydrolase"/>
    <property type="match status" value="1"/>
</dbReference>
<proteinExistence type="predicted"/>
<dbReference type="Gene3D" id="3.40.50.1110">
    <property type="entry name" value="SGNH hydrolase"/>
    <property type="match status" value="1"/>
</dbReference>
<protein>
    <submittedName>
        <fullName evidence="4">GDSL-like Lipase/Acylhydrolase</fullName>
    </submittedName>
</protein>
<accession>A0A517ZFB2</accession>
<dbReference type="Pfam" id="PF13472">
    <property type="entry name" value="Lipase_GDSL_2"/>
    <property type="match status" value="1"/>
</dbReference>
<dbReference type="RefSeq" id="WP_145372362.1">
    <property type="nucleotide sequence ID" value="NZ_CP036275.1"/>
</dbReference>
<keyword evidence="4" id="KW-0378">Hydrolase</keyword>
<dbReference type="PANTHER" id="PTHR30383:SF5">
    <property type="entry name" value="SGNH HYDROLASE-TYPE ESTERASE DOMAIN-CONTAINING PROTEIN"/>
    <property type="match status" value="1"/>
</dbReference>
<evidence type="ECO:0000313" key="5">
    <source>
        <dbReference type="Proteomes" id="UP000320496"/>
    </source>
</evidence>
<dbReference type="PANTHER" id="PTHR30383">
    <property type="entry name" value="THIOESTERASE 1/PROTEASE 1/LYSOPHOSPHOLIPASE L1"/>
    <property type="match status" value="1"/>
</dbReference>
<feature type="chain" id="PRO_5021869642" evidence="2">
    <location>
        <begin position="24"/>
        <end position="453"/>
    </location>
</feature>
<dbReference type="InterPro" id="IPR051532">
    <property type="entry name" value="Ester_Hydrolysis_Enzymes"/>
</dbReference>
<dbReference type="KEGG" id="mri:Mal4_55160"/>
<gene>
    <name evidence="4" type="ORF">Mal4_55160</name>
</gene>
<feature type="domain" description="SGNH hydrolase-type esterase" evidence="3">
    <location>
        <begin position="47"/>
        <end position="231"/>
    </location>
</feature>
<keyword evidence="2" id="KW-0732">Signal</keyword>
<evidence type="ECO:0000259" key="3">
    <source>
        <dbReference type="Pfam" id="PF13472"/>
    </source>
</evidence>
<sequence length="453" mass="51270" precursor="true">MRIIPLSMVLFACCLLLAGPAMAQEDAQKFPAPLPKLELSDGDSIVFLGDSITHQCLYTQYVEDYFYTRFPQMRLKLHNAGVGGARAWDALARFDEDVAAYKPKYVTILLGMNDGSYRPYDETVFQTYRQDMTELIGRLQSIDAMPIPMTPTMFDARAARMGNRQRDPEAVALYNSVLAYYGTWLRDVAQQQGFGFVDMWSPLNNITIEQRKTDPDFTLIRDAVHPGPDGQVVMATAIVNDLGLQRQLSNIRITRGADGEPAVRASGGEVSDLEFTDEGVSFTWSAKGLPWVLPEDAREGAKLTRLGHRLSREALEVHGLPAGRYTLTIDDAEVGRWSADALARHIELQENEKTPQYQQALTVAGLNKQRNEGPVRSLRGEWSQFQRYARTKRSVKENPGNEQLETQLMALEERIAGMDERVEGFNRQAKEFEDQIFEVNQPQPRRYVLRRVE</sequence>
<dbReference type="InterPro" id="IPR013830">
    <property type="entry name" value="SGNH_hydro"/>
</dbReference>